<reference evidence="1 2" key="1">
    <citation type="submission" date="2018-11" db="EMBL/GenBank/DDBJ databases">
        <authorList>
            <consortium name="Pathogen Informatics"/>
        </authorList>
    </citation>
    <scope>NUCLEOTIDE SEQUENCE [LARGE SCALE GENOMIC DNA]</scope>
</reference>
<sequence>MLQQDAISPFLPSMNAGQEGAEVAIKCVTKEPTKPIEPPQRRFPFPNVVRLVLRAELNTNIRLQATGPVTGRPIQFMVFEIVLGVCERRHGLAKLGECEKCASVTDARTVSEHLKTNKMSTQAVEALSYELRPSTNDDKNVTCNTSCIGVRLELCMSLATVMSSLTLRMDLRKSSTETIVIRFFEF</sequence>
<keyword evidence="2" id="KW-1185">Reference proteome</keyword>
<evidence type="ECO:0000313" key="1">
    <source>
        <dbReference type="EMBL" id="VDP18992.1"/>
    </source>
</evidence>
<dbReference type="Proteomes" id="UP000050761">
    <property type="component" value="Unassembled WGS sequence"/>
</dbReference>
<evidence type="ECO:0000313" key="3">
    <source>
        <dbReference type="WBParaSite" id="HPBE_0002025201-mRNA-1"/>
    </source>
</evidence>
<gene>
    <name evidence="1" type="ORF">HPBE_LOCUS20251</name>
</gene>
<evidence type="ECO:0000313" key="2">
    <source>
        <dbReference type="Proteomes" id="UP000050761"/>
    </source>
</evidence>
<reference evidence="3" key="2">
    <citation type="submission" date="2019-09" db="UniProtKB">
        <authorList>
            <consortium name="WormBaseParasite"/>
        </authorList>
    </citation>
    <scope>IDENTIFICATION</scope>
</reference>
<organism evidence="1">
    <name type="scientific">Heligmosomoides polygyrus</name>
    <name type="common">Parasitic roundworm</name>
    <dbReference type="NCBI Taxonomy" id="6339"/>
    <lineage>
        <taxon>Eukaryota</taxon>
        <taxon>Metazoa</taxon>
        <taxon>Ecdysozoa</taxon>
        <taxon>Nematoda</taxon>
        <taxon>Chromadorea</taxon>
        <taxon>Rhabditida</taxon>
        <taxon>Rhabditina</taxon>
        <taxon>Rhabditomorpha</taxon>
        <taxon>Strongyloidea</taxon>
        <taxon>Heligmosomidae</taxon>
        <taxon>Heligmosomoides</taxon>
    </lineage>
</organism>
<dbReference type="EMBL" id="UZAH01031994">
    <property type="protein sequence ID" value="VDP18992.1"/>
    <property type="molecule type" value="Genomic_DNA"/>
</dbReference>
<accession>A0A3P8AX26</accession>
<protein>
    <submittedName>
        <fullName evidence="3">ZP domain-containing protein</fullName>
    </submittedName>
</protein>
<name>A0A3P8AX26_HELPZ</name>
<proteinExistence type="predicted"/>
<dbReference type="WBParaSite" id="HPBE_0002025201-mRNA-1">
    <property type="protein sequence ID" value="HPBE_0002025201-mRNA-1"/>
    <property type="gene ID" value="HPBE_0002025201"/>
</dbReference>
<dbReference type="AlphaFoldDB" id="A0A3P8AX26"/>